<dbReference type="Gene3D" id="1.25.10.10">
    <property type="entry name" value="Leucine-rich Repeat Variant"/>
    <property type="match status" value="1"/>
</dbReference>
<feature type="domain" description="WW" evidence="32">
    <location>
        <begin position="796"/>
        <end position="829"/>
    </location>
</feature>
<dbReference type="Pfam" id="PF00514">
    <property type="entry name" value="Arm"/>
    <property type="match status" value="8"/>
</dbReference>
<comment type="caution">
    <text evidence="35">The sequence shown here is derived from an EMBL/GenBank/DDBJ whole genome shotgun (WGS) entry which is preliminary data.</text>
</comment>
<dbReference type="InterPro" id="IPR011989">
    <property type="entry name" value="ARM-like"/>
</dbReference>
<dbReference type="GO" id="GO:0005829">
    <property type="term" value="C:cytosol"/>
    <property type="evidence" value="ECO:0007669"/>
    <property type="project" value="UniProtKB-ARBA"/>
</dbReference>
<protein>
    <recommendedName>
        <fullName evidence="19">E3 ubiquitin-protein ligase SMURF2</fullName>
        <ecNumber evidence="7">2.3.2.26</ecNumber>
    </recommendedName>
    <alternativeName>
        <fullName evidence="23">HECT-type E3 ubiquitin transferase SMURF2</fullName>
    </alternativeName>
    <alternativeName>
        <fullName evidence="20">Importin subunit alpha-1</fullName>
    </alternativeName>
    <alternativeName>
        <fullName evidence="22">Karyopherin subunit alpha-2</fullName>
    </alternativeName>
    <alternativeName>
        <fullName evidence="21">RAG cohort protein 1</fullName>
    </alternativeName>
    <alternativeName>
        <fullName evidence="25">SMAD ubiquitination regulatory factor 2</fullName>
    </alternativeName>
    <alternativeName>
        <fullName evidence="26">SMAD-specific E3 ubiquitin-protein ligase 2</fullName>
    </alternativeName>
    <alternativeName>
        <fullName evidence="24">SRP1-alpha</fullName>
    </alternativeName>
</protein>
<dbReference type="EC" id="2.3.2.26" evidence="7"/>
<comment type="similarity">
    <text evidence="6">Belongs to the importin alpha family.</text>
</comment>
<dbReference type="Proteomes" id="UP000316079">
    <property type="component" value="Unassembled WGS sequence"/>
</dbReference>
<dbReference type="Gene3D" id="3.30.2410.10">
    <property type="entry name" value="Hect, E3 ligase catalytic domain"/>
    <property type="match status" value="1"/>
</dbReference>
<dbReference type="Pfam" id="PF01749">
    <property type="entry name" value="IBB"/>
    <property type="match status" value="1"/>
</dbReference>
<proteinExistence type="inferred from homology"/>
<dbReference type="AlphaFoldDB" id="A0A553MP34"/>
<evidence type="ECO:0000313" key="36">
    <source>
        <dbReference type="Proteomes" id="UP000316079"/>
    </source>
</evidence>
<dbReference type="GO" id="GO:0061608">
    <property type="term" value="F:nuclear import signal receptor activity"/>
    <property type="evidence" value="ECO:0007669"/>
    <property type="project" value="InterPro"/>
</dbReference>
<keyword evidence="15" id="KW-0653">Protein transport</keyword>
<dbReference type="GO" id="GO:0061630">
    <property type="term" value="F:ubiquitin protein ligase activity"/>
    <property type="evidence" value="ECO:0007669"/>
    <property type="project" value="UniProtKB-EC"/>
</dbReference>
<feature type="domain" description="WW" evidence="32">
    <location>
        <begin position="750"/>
        <end position="783"/>
    </location>
</feature>
<evidence type="ECO:0000256" key="24">
    <source>
        <dbReference type="ARBA" id="ARBA00080869"/>
    </source>
</evidence>
<evidence type="ECO:0000259" key="32">
    <source>
        <dbReference type="PROSITE" id="PS50020"/>
    </source>
</evidence>
<comment type="catalytic activity">
    <reaction evidence="1">
        <text>S-ubiquitinyl-[E2 ubiquitin-conjugating enzyme]-L-cysteine + [acceptor protein]-L-lysine = [E2 ubiquitin-conjugating enzyme]-L-cysteine + N(6)-ubiquitinyl-[acceptor protein]-L-lysine.</text>
        <dbReference type="EC" id="2.3.2.26"/>
    </reaction>
</comment>
<evidence type="ECO:0000256" key="9">
    <source>
        <dbReference type="ARBA" id="ARBA00022490"/>
    </source>
</evidence>
<dbReference type="CDD" id="cd08382">
    <property type="entry name" value="C2_Smurf-like"/>
    <property type="match status" value="1"/>
</dbReference>
<dbReference type="GO" id="GO:0006606">
    <property type="term" value="P:protein import into nucleus"/>
    <property type="evidence" value="ECO:0007669"/>
    <property type="project" value="InterPro"/>
</dbReference>
<name>A0A553MP34_9TELE</name>
<dbReference type="Gene3D" id="3.90.1750.10">
    <property type="entry name" value="Hect, E3 ligase catalytic domains"/>
    <property type="match status" value="1"/>
</dbReference>
<dbReference type="GO" id="GO:0048513">
    <property type="term" value="P:animal organ development"/>
    <property type="evidence" value="ECO:0007669"/>
    <property type="project" value="UniProtKB-ARBA"/>
</dbReference>
<dbReference type="SMART" id="SM00239">
    <property type="entry name" value="C2"/>
    <property type="match status" value="1"/>
</dbReference>
<keyword evidence="17" id="KW-0539">Nucleus</keyword>
<dbReference type="InterPro" id="IPR032413">
    <property type="entry name" value="Arm_3"/>
</dbReference>
<evidence type="ECO:0000256" key="17">
    <source>
        <dbReference type="ARBA" id="ARBA00023242"/>
    </source>
</evidence>
<evidence type="ECO:0000256" key="1">
    <source>
        <dbReference type="ARBA" id="ARBA00000885"/>
    </source>
</evidence>
<dbReference type="FunFam" id="1.20.5.690:FF:000005">
    <property type="entry name" value="Importin subunit alpha"/>
    <property type="match status" value="1"/>
</dbReference>
<evidence type="ECO:0000256" key="22">
    <source>
        <dbReference type="ARBA" id="ARBA00075596"/>
    </source>
</evidence>
<dbReference type="SMART" id="SM00119">
    <property type="entry name" value="HECTc"/>
    <property type="match status" value="1"/>
</dbReference>
<comment type="function">
    <text evidence="18">Functions in nuclear protein import as an adapter protein for nuclear receptor KPNB1. Binds specifically and directly to substrates containing either a simple or bipartite NLS motif. Docking of the importin/substrate complex to the nuclear pore complex (NPC) is mediated by KPNB1 through binding to nucleoporin FxFG repeats and the complex is subsequently translocated through the pore by an energy requiring, Ran-dependent mechanism. At the nucleoplasmic side of the NPC, Ran binds to importin-beta and the three components separate and importin-alpha and -beta are re-exported from the nucleus to the cytoplasm where GTP hydrolysis releases Ran from importin. The directionality of nuclear import is thought to be conferred by an asymmetric distribution of the GTP- and GDP-bound forms of Ran between the cytoplasm and nucleus. Mediator of PR-DUB complex component BAP1 nuclear import; acts redundantly with KPNA1 and Transportin-1/TNPO1.</text>
</comment>
<evidence type="ECO:0000256" key="29">
    <source>
        <dbReference type="PROSITE-ProRule" id="PRU00561"/>
    </source>
</evidence>
<evidence type="ECO:0000256" key="6">
    <source>
        <dbReference type="ARBA" id="ARBA00010394"/>
    </source>
</evidence>
<evidence type="ECO:0000256" key="26">
    <source>
        <dbReference type="ARBA" id="ARBA00082738"/>
    </source>
</evidence>
<feature type="domain" description="HECT" evidence="33">
    <location>
        <begin position="929"/>
        <end position="1190"/>
    </location>
</feature>
<keyword evidence="11" id="KW-0808">Transferase</keyword>
<dbReference type="InterPro" id="IPR036020">
    <property type="entry name" value="WW_dom_sf"/>
</dbReference>
<dbReference type="Gene3D" id="3.30.2160.10">
    <property type="entry name" value="Hect, E3 ligase catalytic domain"/>
    <property type="match status" value="1"/>
</dbReference>
<feature type="region of interest" description="Disordered" evidence="30">
    <location>
        <begin position="840"/>
        <end position="876"/>
    </location>
</feature>
<evidence type="ECO:0000256" key="16">
    <source>
        <dbReference type="ARBA" id="ARBA00022990"/>
    </source>
</evidence>
<comment type="caution">
    <text evidence="27">Lacks conserved residue(s) required for the propagation of feature annotation.</text>
</comment>
<feature type="compositionally biased region" description="Polar residues" evidence="30">
    <location>
        <begin position="1"/>
        <end position="11"/>
    </location>
</feature>
<feature type="compositionally biased region" description="Polar residues" evidence="30">
    <location>
        <begin position="59"/>
        <end position="70"/>
    </location>
</feature>
<sequence>MSAGNENSARLTQFKHKGKDATELRRRRIEVNVELRKAKKDEQILKRRNVSSLPEEATSPLQEKSQNSQTRQWTVEEIVNGVNSDNLDVKVQATQAARKLLSRERHPPIDRIINAGLIPKFVGFLSIVDSPPIQFEAAWALTNIASGTSDQTSAVVQGGAIPAFISLISSPHAHISEQAVWALGNIAGDGSGYRDKVIKHGAIPPLLALLAVPDFAVFPPGYLRNVTWTLSNLCRNKNPAPPLEAVKQILPTLIRLLHHKDKEVQADTCWALSYLTDGPNERIEVVVQTGVVPQLVQLLASGELSIVTPSLRSIGNIVTGTDEQTQAVLDAGVLPMFPALLRHHKSNIQKEASWTLSNITAGRDFQIQEVINAGIVPCLVDVLRRGDYKTQKEAVWAVTNFTSGGTVEQVVYLVQANILEPLLDLLSTKDSKTILVILDAITNIFLAGEKINEVDKLCLMIEECGGLDKIEALQSHENETVYKASLNLIEKYFSAEEGEDECVAPEVTTDGYAFQIILCAKNLVKKDFFRLPDPFAKVVVDGSGQCHSTDTVRNTLDPKWNQHYDLYIGKSDSITISVWNHKKIHKKQGAGFLGCIRLLSNSINRLKDTGYQRLDLNKLGPNDSDTVRGQIVVSLQSRDRIGSGGPVVDCSRLFDNDLPDGWEERRTASGRIQYLNHITRSTQWERPTRPASEYSSPGRPLSCLVDENTPIMTPNGAAGVPADDPRVQERRVRSQRHRNYMSRTHLHTPPDLPEGYEQRTTQQGQVYFLHTQTGVSTWHDPRVPRDLSNVNCEELGPLPPGWEIRNTATGRVYFVDHNNRTTQFTDPRLSANLHLVLNPSPNGSRGAVEAQSSRPGQVKEQAPPVMSPGNLPEDPECLTVPKYKRDLVQKLKILRQELSQQQPQAGHCRIEVSREEIFEESYRQVMKMRPKDLWKRLMVKFRGEEGLDYGGVAREWLYLLSHEMLNPYYGLFQYSRDDIYTLQINPDSAVNPEHLSYFHFVGRIMGMAVFHGHYIDGGFTLPFYKQLLGKPITLDDMESVDPDLHNSLVWILDNDITGVLDHTFCVEHNAYGEIIQHELKPNGKSMPVTQDTKKEYVRLYVNWRFLRGIEAQFLALQKGFNEVIPQHLLKAFDEKELELIVCGLGKIDINDWKSNTRLKHCTPDSNIVKWFWRAVESYDEERRARLFNRVDIPPYETYDKLYDKLLTAIEETCGFAVE</sequence>
<keyword evidence="9" id="KW-0963">Cytoplasm</keyword>
<feature type="region of interest" description="Disordered" evidence="30">
    <location>
        <begin position="1"/>
        <end position="25"/>
    </location>
</feature>
<feature type="domain" description="C2" evidence="31">
    <location>
        <begin position="494"/>
        <end position="616"/>
    </location>
</feature>
<organism evidence="35 36">
    <name type="scientific">Danionella cerebrum</name>
    <dbReference type="NCBI Taxonomy" id="2873325"/>
    <lineage>
        <taxon>Eukaryota</taxon>
        <taxon>Metazoa</taxon>
        <taxon>Chordata</taxon>
        <taxon>Craniata</taxon>
        <taxon>Vertebrata</taxon>
        <taxon>Euteleostomi</taxon>
        <taxon>Actinopterygii</taxon>
        <taxon>Neopterygii</taxon>
        <taxon>Teleostei</taxon>
        <taxon>Ostariophysi</taxon>
        <taxon>Cypriniformes</taxon>
        <taxon>Danionidae</taxon>
        <taxon>Danioninae</taxon>
        <taxon>Danionella</taxon>
    </lineage>
</organism>
<evidence type="ECO:0000259" key="31">
    <source>
        <dbReference type="PROSITE" id="PS50004"/>
    </source>
</evidence>
<gene>
    <name evidence="35" type="ORF">DNTS_020701</name>
</gene>
<dbReference type="GO" id="GO:0005654">
    <property type="term" value="C:nucleoplasm"/>
    <property type="evidence" value="ECO:0007669"/>
    <property type="project" value="UniProtKB-ARBA"/>
</dbReference>
<dbReference type="GO" id="GO:0030514">
    <property type="term" value="P:negative regulation of BMP signaling pathway"/>
    <property type="evidence" value="ECO:0007669"/>
    <property type="project" value="TreeGrafter"/>
</dbReference>
<dbReference type="SMART" id="SM00456">
    <property type="entry name" value="WW"/>
    <property type="match status" value="3"/>
</dbReference>
<dbReference type="Gene3D" id="2.20.70.10">
    <property type="match status" value="2"/>
</dbReference>
<evidence type="ECO:0000256" key="11">
    <source>
        <dbReference type="ARBA" id="ARBA00022679"/>
    </source>
</evidence>
<keyword evidence="14" id="KW-0832">Ubl conjugation</keyword>
<keyword evidence="36" id="KW-1185">Reference proteome</keyword>
<dbReference type="PROSITE" id="PS51214">
    <property type="entry name" value="IBB"/>
    <property type="match status" value="1"/>
</dbReference>
<evidence type="ECO:0000256" key="27">
    <source>
        <dbReference type="PROSITE-ProRule" id="PRU00104"/>
    </source>
</evidence>
<evidence type="ECO:0000256" key="13">
    <source>
        <dbReference type="ARBA" id="ARBA00022786"/>
    </source>
</evidence>
<evidence type="ECO:0000256" key="18">
    <source>
        <dbReference type="ARBA" id="ARBA00054240"/>
    </source>
</evidence>
<evidence type="ECO:0000256" key="3">
    <source>
        <dbReference type="ARBA" id="ARBA00004285"/>
    </source>
</evidence>
<dbReference type="GO" id="GO:0016567">
    <property type="term" value="P:protein ubiquitination"/>
    <property type="evidence" value="ECO:0007669"/>
    <property type="project" value="UniProtKB-UniPathway"/>
</dbReference>
<keyword evidence="13 27" id="KW-0833">Ubl conjugation pathway</keyword>
<evidence type="ECO:0000259" key="34">
    <source>
        <dbReference type="PROSITE" id="PS51214"/>
    </source>
</evidence>
<dbReference type="Pfam" id="PF00397">
    <property type="entry name" value="WW"/>
    <property type="match status" value="3"/>
</dbReference>
<dbReference type="PROSITE" id="PS50004">
    <property type="entry name" value="C2"/>
    <property type="match status" value="1"/>
</dbReference>
<evidence type="ECO:0000313" key="35">
    <source>
        <dbReference type="EMBL" id="TRY54936.1"/>
    </source>
</evidence>
<feature type="region of interest" description="Disordered" evidence="30">
    <location>
        <begin position="46"/>
        <end position="70"/>
    </location>
</feature>
<dbReference type="InterPro" id="IPR036975">
    <property type="entry name" value="Importin-a_IBB_sf"/>
</dbReference>
<dbReference type="FunFam" id="2.20.70.10:FF:000017">
    <property type="entry name" value="E3 ubiquitin-protein ligase"/>
    <property type="match status" value="1"/>
</dbReference>
<dbReference type="InterPro" id="IPR000569">
    <property type="entry name" value="HECT_dom"/>
</dbReference>
<keyword evidence="8 29" id="KW-0813">Transport</keyword>
<dbReference type="PROSITE" id="PS50237">
    <property type="entry name" value="HECT"/>
    <property type="match status" value="1"/>
</dbReference>
<dbReference type="GO" id="GO:0075506">
    <property type="term" value="P:entry of viral genome into host nucleus through nuclear pore complex via importin"/>
    <property type="evidence" value="ECO:0007669"/>
    <property type="project" value="UniProtKB-ARBA"/>
</dbReference>
<evidence type="ECO:0000256" key="12">
    <source>
        <dbReference type="ARBA" id="ARBA00022737"/>
    </source>
</evidence>
<keyword evidence="16" id="KW-0007">Acetylation</keyword>
<evidence type="ECO:0000256" key="10">
    <source>
        <dbReference type="ARBA" id="ARBA00022553"/>
    </source>
</evidence>
<reference evidence="35 36" key="1">
    <citation type="journal article" date="2019" name="Sci. Data">
        <title>Hybrid genome assembly and annotation of Danionella translucida.</title>
        <authorList>
            <person name="Kadobianskyi M."/>
            <person name="Schulze L."/>
            <person name="Schuelke M."/>
            <person name="Judkewitz B."/>
        </authorList>
    </citation>
    <scope>NUCLEOTIDE SEQUENCE [LARGE SCALE GENOMIC DNA]</scope>
    <source>
        <strain evidence="35 36">Bolton</strain>
    </source>
</reference>
<dbReference type="Gene3D" id="1.20.5.690">
    <property type="entry name" value="Importin-alpha, importin-beta-binding domain"/>
    <property type="match status" value="1"/>
</dbReference>
<feature type="repeat" description="ARM" evidence="28">
    <location>
        <begin position="116"/>
        <end position="159"/>
    </location>
</feature>
<dbReference type="FunFam" id="1.25.10.10:FF:000009">
    <property type="entry name" value="Importin subunit alpha"/>
    <property type="match status" value="1"/>
</dbReference>
<evidence type="ECO:0000256" key="4">
    <source>
        <dbReference type="ARBA" id="ARBA00004496"/>
    </source>
</evidence>
<evidence type="ECO:0000259" key="33">
    <source>
        <dbReference type="PROSITE" id="PS50237"/>
    </source>
</evidence>
<evidence type="ECO:0000256" key="2">
    <source>
        <dbReference type="ARBA" id="ARBA00004123"/>
    </source>
</evidence>
<evidence type="ECO:0000256" key="21">
    <source>
        <dbReference type="ARBA" id="ARBA00075336"/>
    </source>
</evidence>
<evidence type="ECO:0000256" key="30">
    <source>
        <dbReference type="SAM" id="MobiDB-lite"/>
    </source>
</evidence>
<dbReference type="FunFam" id="2.20.70.10:FF:000026">
    <property type="entry name" value="E3 ubiquitin-protein ligase"/>
    <property type="match status" value="1"/>
</dbReference>
<dbReference type="CDD" id="cd00078">
    <property type="entry name" value="HECTc"/>
    <property type="match status" value="1"/>
</dbReference>
<dbReference type="PROSITE" id="PS50020">
    <property type="entry name" value="WW_DOMAIN_2"/>
    <property type="match status" value="3"/>
</dbReference>
<dbReference type="STRING" id="623744.A0A553MP34"/>
<dbReference type="PANTHER" id="PTHR11254">
    <property type="entry name" value="HECT DOMAIN UBIQUITIN-PROTEIN LIGASE"/>
    <property type="match status" value="1"/>
</dbReference>
<dbReference type="FunFam" id="3.90.1750.10:FF:000007">
    <property type="entry name" value="E3 ubiquitin-protein ligase SMURF2"/>
    <property type="match status" value="1"/>
</dbReference>
<dbReference type="SUPFAM" id="SSF48371">
    <property type="entry name" value="ARM repeat"/>
    <property type="match status" value="1"/>
</dbReference>
<dbReference type="EMBL" id="SRMA01027336">
    <property type="protein sequence ID" value="TRY54936.1"/>
    <property type="molecule type" value="Genomic_DNA"/>
</dbReference>
<dbReference type="SUPFAM" id="SSF56204">
    <property type="entry name" value="Hect, E3 ligase catalytic domain"/>
    <property type="match status" value="1"/>
</dbReference>
<feature type="domain" description="WW" evidence="32">
    <location>
        <begin position="656"/>
        <end position="689"/>
    </location>
</feature>
<dbReference type="Pfam" id="PF00168">
    <property type="entry name" value="C2"/>
    <property type="match status" value="1"/>
</dbReference>
<dbReference type="InterPro" id="IPR002652">
    <property type="entry name" value="Importin-a_IBB"/>
</dbReference>
<evidence type="ECO:0000256" key="28">
    <source>
        <dbReference type="PROSITE-ProRule" id="PRU00259"/>
    </source>
</evidence>
<feature type="repeat" description="ARM" evidence="28">
    <location>
        <begin position="248"/>
        <end position="290"/>
    </location>
</feature>
<comment type="pathway">
    <text evidence="5">Protein modification; protein ubiquitination.</text>
</comment>
<evidence type="ECO:0000256" key="25">
    <source>
        <dbReference type="ARBA" id="ARBA00082689"/>
    </source>
</evidence>
<dbReference type="FunFam" id="3.30.2160.10:FF:000001">
    <property type="entry name" value="E3 ubiquitin-protein ligase NEDD4-like"/>
    <property type="match status" value="1"/>
</dbReference>
<dbReference type="GO" id="GO:0045121">
    <property type="term" value="C:membrane raft"/>
    <property type="evidence" value="ECO:0007669"/>
    <property type="project" value="UniProtKB-SubCell"/>
</dbReference>
<dbReference type="InterPro" id="IPR001202">
    <property type="entry name" value="WW_dom"/>
</dbReference>
<dbReference type="OrthoDB" id="8068875at2759"/>
<feature type="domain" description="IBB" evidence="34">
    <location>
        <begin position="1"/>
        <end position="57"/>
    </location>
</feature>
<feature type="repeat" description="ARM" evidence="28">
    <location>
        <begin position="290"/>
        <end position="332"/>
    </location>
</feature>
<dbReference type="Gene3D" id="2.60.40.150">
    <property type="entry name" value="C2 domain"/>
    <property type="match status" value="1"/>
</dbReference>
<dbReference type="PANTHER" id="PTHR11254:SF300">
    <property type="entry name" value="E3 UBIQUITIN-PROTEIN LIGASE SMURF2"/>
    <property type="match status" value="1"/>
</dbReference>
<keyword evidence="12" id="KW-0677">Repeat</keyword>
<accession>A0A553MP34</accession>
<dbReference type="GO" id="GO:1903902">
    <property type="term" value="P:positive regulation of viral life cycle"/>
    <property type="evidence" value="ECO:0007669"/>
    <property type="project" value="UniProtKB-ARBA"/>
</dbReference>
<feature type="repeat" description="ARM" evidence="28">
    <location>
        <begin position="159"/>
        <end position="187"/>
    </location>
</feature>
<dbReference type="FunFam" id="2.20.70.10:FF:000047">
    <property type="entry name" value="E3 ubiquitin-protein ligase"/>
    <property type="match status" value="1"/>
</dbReference>
<dbReference type="GO" id="GO:0043161">
    <property type="term" value="P:proteasome-mediated ubiquitin-dependent protein catabolic process"/>
    <property type="evidence" value="ECO:0007669"/>
    <property type="project" value="TreeGrafter"/>
</dbReference>
<dbReference type="Pfam" id="PF00632">
    <property type="entry name" value="HECT"/>
    <property type="match status" value="1"/>
</dbReference>
<evidence type="ECO:0000256" key="14">
    <source>
        <dbReference type="ARBA" id="ARBA00022843"/>
    </source>
</evidence>
<dbReference type="SMART" id="SM00185">
    <property type="entry name" value="ARM"/>
    <property type="match status" value="8"/>
</dbReference>
<comment type="subcellular location">
    <subcellularLocation>
        <location evidence="4">Cytoplasm</location>
    </subcellularLocation>
    <subcellularLocation>
        <location evidence="3">Membrane raft</location>
    </subcellularLocation>
    <subcellularLocation>
        <location evidence="2">Nucleus</location>
    </subcellularLocation>
</comment>
<dbReference type="Pfam" id="PF16186">
    <property type="entry name" value="Arm_3"/>
    <property type="match status" value="1"/>
</dbReference>
<dbReference type="InterPro" id="IPR016024">
    <property type="entry name" value="ARM-type_fold"/>
</dbReference>
<dbReference type="CDD" id="cd00201">
    <property type="entry name" value="WW"/>
    <property type="match status" value="3"/>
</dbReference>
<evidence type="ECO:0000256" key="15">
    <source>
        <dbReference type="ARBA" id="ARBA00022927"/>
    </source>
</evidence>
<dbReference type="SUPFAM" id="SSF51045">
    <property type="entry name" value="WW domain"/>
    <property type="match status" value="3"/>
</dbReference>
<keyword evidence="10" id="KW-0597">Phosphoprotein</keyword>
<dbReference type="UniPathway" id="UPA00143"/>
<evidence type="ECO:0000256" key="19">
    <source>
        <dbReference type="ARBA" id="ARBA00068652"/>
    </source>
</evidence>
<dbReference type="InterPro" id="IPR050409">
    <property type="entry name" value="E3_ubiq-protein_ligase"/>
</dbReference>
<dbReference type="PROSITE" id="PS01159">
    <property type="entry name" value="WW_DOMAIN_1"/>
    <property type="match status" value="1"/>
</dbReference>
<dbReference type="FunFam" id="2.60.40.150:FF:000024">
    <property type="entry name" value="E3 ubiquitin-protein ligase"/>
    <property type="match status" value="1"/>
</dbReference>
<evidence type="ECO:0000256" key="20">
    <source>
        <dbReference type="ARBA" id="ARBA00070916"/>
    </source>
</evidence>
<evidence type="ECO:0000256" key="5">
    <source>
        <dbReference type="ARBA" id="ARBA00004906"/>
    </source>
</evidence>
<dbReference type="InterPro" id="IPR035892">
    <property type="entry name" value="C2_domain_sf"/>
</dbReference>
<dbReference type="InterPro" id="IPR000225">
    <property type="entry name" value="Armadillo"/>
</dbReference>
<dbReference type="InterPro" id="IPR000008">
    <property type="entry name" value="C2_dom"/>
</dbReference>
<dbReference type="GO" id="GO:0046332">
    <property type="term" value="F:SMAD binding"/>
    <property type="evidence" value="ECO:0007669"/>
    <property type="project" value="TreeGrafter"/>
</dbReference>
<dbReference type="PROSITE" id="PS50176">
    <property type="entry name" value="ARM_REPEAT"/>
    <property type="match status" value="4"/>
</dbReference>
<evidence type="ECO:0000256" key="23">
    <source>
        <dbReference type="ARBA" id="ARBA00079483"/>
    </source>
</evidence>
<dbReference type="SUPFAM" id="SSF49562">
    <property type="entry name" value="C2 domain (Calcium/lipid-binding domain, CaLB)"/>
    <property type="match status" value="1"/>
</dbReference>
<dbReference type="GO" id="GO:0043657">
    <property type="term" value="C:host cell"/>
    <property type="evidence" value="ECO:0007669"/>
    <property type="project" value="GOC"/>
</dbReference>
<evidence type="ECO:0000256" key="7">
    <source>
        <dbReference type="ARBA" id="ARBA00012485"/>
    </source>
</evidence>
<dbReference type="InterPro" id="IPR035983">
    <property type="entry name" value="Hect_E3_ubiquitin_ligase"/>
</dbReference>
<evidence type="ECO:0000256" key="8">
    <source>
        <dbReference type="ARBA" id="ARBA00022448"/>
    </source>
</evidence>